<dbReference type="EMBL" id="JADQUG010000024">
    <property type="protein sequence ID" value="MBG9354351.1"/>
    <property type="molecule type" value="Genomic_DNA"/>
</dbReference>
<protein>
    <submittedName>
        <fullName evidence="1">DUF3310 domain-containing protein</fullName>
    </submittedName>
</protein>
<name>A0ABS0LCJ9_9CORY</name>
<evidence type="ECO:0000313" key="2">
    <source>
        <dbReference type="Proteomes" id="UP000615580"/>
    </source>
</evidence>
<proteinExistence type="predicted"/>
<dbReference type="InterPro" id="IPR021739">
    <property type="entry name" value="SaV-like"/>
</dbReference>
<keyword evidence="2" id="KW-1185">Reference proteome</keyword>
<gene>
    <name evidence="1" type="ORF">I4J41_06985</name>
</gene>
<dbReference type="Proteomes" id="UP000615580">
    <property type="component" value="Unassembled WGS sequence"/>
</dbReference>
<organism evidence="1 2">
    <name type="scientific">Corynebacterium belfantii</name>
    <dbReference type="NCBI Taxonomy" id="2014537"/>
    <lineage>
        <taxon>Bacteria</taxon>
        <taxon>Bacillati</taxon>
        <taxon>Actinomycetota</taxon>
        <taxon>Actinomycetes</taxon>
        <taxon>Mycobacteriales</taxon>
        <taxon>Corynebacteriaceae</taxon>
        <taxon>Corynebacterium</taxon>
    </lineage>
</organism>
<evidence type="ECO:0000313" key="1">
    <source>
        <dbReference type="EMBL" id="MBG9354351.1"/>
    </source>
</evidence>
<dbReference type="Pfam" id="PF11753">
    <property type="entry name" value="DUF3310"/>
    <property type="match status" value="1"/>
</dbReference>
<dbReference type="RefSeq" id="WP_197690155.1">
    <property type="nucleotide sequence ID" value="NZ_JADQUG010000024.1"/>
</dbReference>
<comment type="caution">
    <text evidence="1">The sequence shown here is derived from an EMBL/GenBank/DDBJ whole genome shotgun (WGS) entry which is preliminary data.</text>
</comment>
<reference evidence="1 2" key="1">
    <citation type="journal article" date="2020" name="J. Clin. Microbiol.">
        <title>Assessing the Genetic Diversity of Austrian Corynebacterium diphtheriae Clinical Isolates, 2011-2019.</title>
        <authorList>
            <person name="Schaeffer J."/>
            <person name="Huhulescu S."/>
            <person name="Stoeger A."/>
            <person name="Allerberger F."/>
            <person name="Ruppitsch W."/>
        </authorList>
    </citation>
    <scope>NUCLEOTIDE SEQUENCE [LARGE SCALE GENOMIC DNA]</scope>
    <source>
        <strain evidence="1 2">04-17</strain>
    </source>
</reference>
<sequence length="132" mass="14855">MNPIHPPHYQGFSHDAEPIDIAENLTFNGGNALKYIARACRIDGEVKGDPCEDLNKAIFYLLRELNRLDPQATPMTNLIPGTAEPLKLTPHDVLQMMHSELEDMRRDDYPLTATEFAYHVHNLSEALGENDG</sequence>
<accession>A0ABS0LCJ9</accession>